<comment type="caution">
    <text evidence="2">The sequence shown here is derived from an EMBL/GenBank/DDBJ whole genome shotgun (WGS) entry which is preliminary data.</text>
</comment>
<reference evidence="2" key="2">
    <citation type="journal article" date="2020" name="Nat. Commun.">
        <title>Large-scale genome sequencing of mycorrhizal fungi provides insights into the early evolution of symbiotic traits.</title>
        <authorList>
            <person name="Miyauchi S."/>
            <person name="Kiss E."/>
            <person name="Kuo A."/>
            <person name="Drula E."/>
            <person name="Kohler A."/>
            <person name="Sanchez-Garcia M."/>
            <person name="Morin E."/>
            <person name="Andreopoulos B."/>
            <person name="Barry K.W."/>
            <person name="Bonito G."/>
            <person name="Buee M."/>
            <person name="Carver A."/>
            <person name="Chen C."/>
            <person name="Cichocki N."/>
            <person name="Clum A."/>
            <person name="Culley D."/>
            <person name="Crous P.W."/>
            <person name="Fauchery L."/>
            <person name="Girlanda M."/>
            <person name="Hayes R.D."/>
            <person name="Keri Z."/>
            <person name="LaButti K."/>
            <person name="Lipzen A."/>
            <person name="Lombard V."/>
            <person name="Magnuson J."/>
            <person name="Maillard F."/>
            <person name="Murat C."/>
            <person name="Nolan M."/>
            <person name="Ohm R.A."/>
            <person name="Pangilinan J."/>
            <person name="Pereira M.F."/>
            <person name="Perotto S."/>
            <person name="Peter M."/>
            <person name="Pfister S."/>
            <person name="Riley R."/>
            <person name="Sitrit Y."/>
            <person name="Stielow J.B."/>
            <person name="Szollosi G."/>
            <person name="Zifcakova L."/>
            <person name="Stursova M."/>
            <person name="Spatafora J.W."/>
            <person name="Tedersoo L."/>
            <person name="Vaario L.M."/>
            <person name="Yamada A."/>
            <person name="Yan M."/>
            <person name="Wang P."/>
            <person name="Xu J."/>
            <person name="Bruns T."/>
            <person name="Baldrian P."/>
            <person name="Vilgalys R."/>
            <person name="Dunand C."/>
            <person name="Henrissat B."/>
            <person name="Grigoriev I.V."/>
            <person name="Hibbett D."/>
            <person name="Nagy L.G."/>
            <person name="Martin F.M."/>
        </authorList>
    </citation>
    <scope>NUCLEOTIDE SEQUENCE</scope>
    <source>
        <strain evidence="2">Prilba</strain>
    </source>
</reference>
<dbReference type="EMBL" id="WHVB01000031">
    <property type="protein sequence ID" value="KAF8468594.1"/>
    <property type="molecule type" value="Genomic_DNA"/>
</dbReference>
<keyword evidence="3" id="KW-1185">Reference proteome</keyword>
<dbReference type="AlphaFoldDB" id="A0A9P5MPD4"/>
<evidence type="ECO:0000313" key="3">
    <source>
        <dbReference type="Proteomes" id="UP000759537"/>
    </source>
</evidence>
<reference evidence="2" key="1">
    <citation type="submission" date="2019-10" db="EMBL/GenBank/DDBJ databases">
        <authorList>
            <consortium name="DOE Joint Genome Institute"/>
            <person name="Kuo A."/>
            <person name="Miyauchi S."/>
            <person name="Kiss E."/>
            <person name="Drula E."/>
            <person name="Kohler A."/>
            <person name="Sanchez-Garcia M."/>
            <person name="Andreopoulos B."/>
            <person name="Barry K.W."/>
            <person name="Bonito G."/>
            <person name="Buee M."/>
            <person name="Carver A."/>
            <person name="Chen C."/>
            <person name="Cichocki N."/>
            <person name="Clum A."/>
            <person name="Culley D."/>
            <person name="Crous P.W."/>
            <person name="Fauchery L."/>
            <person name="Girlanda M."/>
            <person name="Hayes R."/>
            <person name="Keri Z."/>
            <person name="LaButti K."/>
            <person name="Lipzen A."/>
            <person name="Lombard V."/>
            <person name="Magnuson J."/>
            <person name="Maillard F."/>
            <person name="Morin E."/>
            <person name="Murat C."/>
            <person name="Nolan M."/>
            <person name="Ohm R."/>
            <person name="Pangilinan J."/>
            <person name="Pereira M."/>
            <person name="Perotto S."/>
            <person name="Peter M."/>
            <person name="Riley R."/>
            <person name="Sitrit Y."/>
            <person name="Stielow B."/>
            <person name="Szollosi G."/>
            <person name="Zifcakova L."/>
            <person name="Stursova M."/>
            <person name="Spatafora J.W."/>
            <person name="Tedersoo L."/>
            <person name="Vaario L.-M."/>
            <person name="Yamada A."/>
            <person name="Yan M."/>
            <person name="Wang P."/>
            <person name="Xu J."/>
            <person name="Bruns T."/>
            <person name="Baldrian P."/>
            <person name="Vilgalys R."/>
            <person name="Henrissat B."/>
            <person name="Grigoriev I.V."/>
            <person name="Hibbett D."/>
            <person name="Nagy L.G."/>
            <person name="Martin F.M."/>
        </authorList>
    </citation>
    <scope>NUCLEOTIDE SEQUENCE</scope>
    <source>
        <strain evidence="2">Prilba</strain>
    </source>
</reference>
<sequence length="544" mass="62166">MSHPVPSTSSLQSTERIGQRASTGKSEPQNSHIASIHVLDDDSLLNVFYLYRPFLLGKDEDDYARLMGGSGGWVRGRWWYTLAHVCQRWRNVILESASYLGVSLVCTEGTPVADMLAHSPPLPLVVDYNNQDHGITAEDEEGAILALRQRDCVRRVRLGNPTTNLQKVVAAIDEEYPILEYLVISNWTEDNSTILIFPETLQAPHLRHLALDGFALPIGSRLLTTAVGLVTLYLVMDHPSTYFDPNTLLRWLSSMPQLETLAILFLFPVPNGDIERQLSQMLIMTPVPLPNLHTFRVRGVNTYLEALVHRITTPRLEKLEIDFFHQLTFSVPRLLQFLKTTENLRFDSAKFQFFREEVYVEVYLHGEAEMYALALKVYCWHLDWQVSSVAQIFDLLGQIFSEVEHLTLEHEEHSWYSEEHNEVDCTEWCKLLSLFRNAKTLCINDGLVGELSRCLQLDDGEFALELLPELQELTCSGSGDTSDEFTSFIDACQSTGRPVTLYSVRRTINTLILWCGYQYNVDVEAKMVPFPVAYEHGFGFWWHQ</sequence>
<dbReference type="Gene3D" id="3.80.10.10">
    <property type="entry name" value="Ribonuclease Inhibitor"/>
    <property type="match status" value="1"/>
</dbReference>
<feature type="region of interest" description="Disordered" evidence="1">
    <location>
        <begin position="1"/>
        <end position="29"/>
    </location>
</feature>
<evidence type="ECO:0000256" key="1">
    <source>
        <dbReference type="SAM" id="MobiDB-lite"/>
    </source>
</evidence>
<organism evidence="2 3">
    <name type="scientific">Russula ochroleuca</name>
    <dbReference type="NCBI Taxonomy" id="152965"/>
    <lineage>
        <taxon>Eukaryota</taxon>
        <taxon>Fungi</taxon>
        <taxon>Dikarya</taxon>
        <taxon>Basidiomycota</taxon>
        <taxon>Agaricomycotina</taxon>
        <taxon>Agaricomycetes</taxon>
        <taxon>Russulales</taxon>
        <taxon>Russulaceae</taxon>
        <taxon>Russula</taxon>
    </lineage>
</organism>
<name>A0A9P5MPD4_9AGAM</name>
<proteinExistence type="predicted"/>
<protein>
    <recommendedName>
        <fullName evidence="4">F-box domain-containing protein</fullName>
    </recommendedName>
</protein>
<evidence type="ECO:0000313" key="2">
    <source>
        <dbReference type="EMBL" id="KAF8468594.1"/>
    </source>
</evidence>
<evidence type="ECO:0008006" key="4">
    <source>
        <dbReference type="Google" id="ProtNLM"/>
    </source>
</evidence>
<dbReference type="InterPro" id="IPR032675">
    <property type="entry name" value="LRR_dom_sf"/>
</dbReference>
<gene>
    <name evidence="2" type="ORF">DFH94DRAFT_816354</name>
</gene>
<dbReference type="OrthoDB" id="3317165at2759"/>
<dbReference type="SUPFAM" id="SSF52047">
    <property type="entry name" value="RNI-like"/>
    <property type="match status" value="1"/>
</dbReference>
<accession>A0A9P5MPD4</accession>
<dbReference type="Proteomes" id="UP000759537">
    <property type="component" value="Unassembled WGS sequence"/>
</dbReference>